<sequence>MIPDEDLNKLEETRKNLLNKAIELRDQLKEYLESSRSKNKSVNLNEIVMKQKQIPTENLDEMKNITQIKEMTQTVVGINYRNVSKKWLGDKIWQYKATVEMKELQFKLEVTIDQQEPGVNEILDITCHLKETEIGYLQEISPWVLALTKIKNLSFLMSVFSDYSYQCSLRKKILKKLKNKNIVTIDNGQDERGGLIACLHSSKSADKVYAKFLWRTQLTSRTETIDHIFTIEEIDDGFLEANQQLMKNLCKKPLKKDKLEELWNNLCVAIEEYSASKE</sequence>
<dbReference type="Proteomes" id="UP000786811">
    <property type="component" value="Unassembled WGS sequence"/>
</dbReference>
<reference evidence="2" key="1">
    <citation type="submission" date="2021-04" db="EMBL/GenBank/DDBJ databases">
        <authorList>
            <person name="Chebbi M.A.C M."/>
        </authorList>
    </citation>
    <scope>NUCLEOTIDE SEQUENCE</scope>
</reference>
<dbReference type="AlphaFoldDB" id="A0A8J2HCI0"/>
<protein>
    <submittedName>
        <fullName evidence="2">Uncharacterized protein</fullName>
    </submittedName>
</protein>
<dbReference type="EMBL" id="CAJNRD030001119">
    <property type="protein sequence ID" value="CAG5088449.1"/>
    <property type="molecule type" value="Genomic_DNA"/>
</dbReference>
<evidence type="ECO:0000313" key="3">
    <source>
        <dbReference type="Proteomes" id="UP000786811"/>
    </source>
</evidence>
<proteinExistence type="predicted"/>
<keyword evidence="3" id="KW-1185">Reference proteome</keyword>
<keyword evidence="1" id="KW-0175">Coiled coil</keyword>
<comment type="caution">
    <text evidence="2">The sequence shown here is derived from an EMBL/GenBank/DDBJ whole genome shotgun (WGS) entry which is preliminary data.</text>
</comment>
<organism evidence="2 3">
    <name type="scientific">Cotesia congregata</name>
    <name type="common">Parasitoid wasp</name>
    <name type="synonym">Apanteles congregatus</name>
    <dbReference type="NCBI Taxonomy" id="51543"/>
    <lineage>
        <taxon>Eukaryota</taxon>
        <taxon>Metazoa</taxon>
        <taxon>Ecdysozoa</taxon>
        <taxon>Arthropoda</taxon>
        <taxon>Hexapoda</taxon>
        <taxon>Insecta</taxon>
        <taxon>Pterygota</taxon>
        <taxon>Neoptera</taxon>
        <taxon>Endopterygota</taxon>
        <taxon>Hymenoptera</taxon>
        <taxon>Apocrita</taxon>
        <taxon>Ichneumonoidea</taxon>
        <taxon>Braconidae</taxon>
        <taxon>Microgastrinae</taxon>
        <taxon>Cotesia</taxon>
    </lineage>
</organism>
<gene>
    <name evidence="2" type="ORF">HICCMSTLAB_LOCUS4849</name>
</gene>
<evidence type="ECO:0000256" key="1">
    <source>
        <dbReference type="SAM" id="Coils"/>
    </source>
</evidence>
<evidence type="ECO:0000313" key="2">
    <source>
        <dbReference type="EMBL" id="CAG5088449.1"/>
    </source>
</evidence>
<name>A0A8J2HCI0_COTCN</name>
<accession>A0A8J2HCI0</accession>
<feature type="coiled-coil region" evidence="1">
    <location>
        <begin position="7"/>
        <end position="34"/>
    </location>
</feature>
<dbReference type="OrthoDB" id="7675350at2759"/>